<dbReference type="STRING" id="35570.A0A1I8Q8Q4"/>
<reference evidence="5" key="1">
    <citation type="submission" date="2020-05" db="UniProtKB">
        <authorList>
            <consortium name="EnsemblMetazoa"/>
        </authorList>
    </citation>
    <scope>IDENTIFICATION</scope>
    <source>
        <strain evidence="5">USDA</strain>
    </source>
</reference>
<gene>
    <name evidence="5" type="primary">106090159</name>
</gene>
<dbReference type="EnsemblMetazoa" id="SCAU014900-RA">
    <property type="protein sequence ID" value="SCAU014900-PA"/>
    <property type="gene ID" value="SCAU014900"/>
</dbReference>
<keyword evidence="6" id="KW-1185">Reference proteome</keyword>
<dbReference type="AlphaFoldDB" id="A0A1I8Q8Q4"/>
<comment type="similarity">
    <text evidence="2">Belongs to the TRAPP small subunits family. Sedlin subfamily.</text>
</comment>
<dbReference type="PANTHER" id="PTHR12403">
    <property type="entry name" value="TRAFFICKING PROTEIN PARTICLE COMPLEX SUBUNIT 2"/>
    <property type="match status" value="1"/>
</dbReference>
<protein>
    <recommendedName>
        <fullName evidence="4">Trafficking protein particle complex subunit 2-like protein</fullName>
    </recommendedName>
</protein>
<accession>A0A1I8Q8Q4</accession>
<dbReference type="Pfam" id="PF04628">
    <property type="entry name" value="Sedlin_N"/>
    <property type="match status" value="1"/>
</dbReference>
<evidence type="ECO:0000313" key="6">
    <source>
        <dbReference type="Proteomes" id="UP000095300"/>
    </source>
</evidence>
<evidence type="ECO:0000256" key="4">
    <source>
        <dbReference type="ARBA" id="ARBA00024408"/>
    </source>
</evidence>
<dbReference type="GO" id="GO:0006888">
    <property type="term" value="P:endoplasmic reticulum to Golgi vesicle-mediated transport"/>
    <property type="evidence" value="ECO:0007669"/>
    <property type="project" value="InterPro"/>
</dbReference>
<dbReference type="SUPFAM" id="SSF64356">
    <property type="entry name" value="SNARE-like"/>
    <property type="match status" value="1"/>
</dbReference>
<dbReference type="InterPro" id="IPR006722">
    <property type="entry name" value="Sedlin"/>
</dbReference>
<dbReference type="OrthoDB" id="10258445at2759"/>
<proteinExistence type="inferred from homology"/>
<dbReference type="KEGG" id="scac:106090159"/>
<dbReference type="GO" id="GO:0048471">
    <property type="term" value="C:perinuclear region of cytoplasm"/>
    <property type="evidence" value="ECO:0007669"/>
    <property type="project" value="UniProtKB-SubCell"/>
</dbReference>
<dbReference type="InterPro" id="IPR011012">
    <property type="entry name" value="Longin-like_dom_sf"/>
</dbReference>
<dbReference type="VEuPathDB" id="VectorBase:SCAU014900"/>
<comment type="subcellular location">
    <subcellularLocation>
        <location evidence="1">Cytoplasm</location>
        <location evidence="1">Perinuclear region</location>
    </subcellularLocation>
</comment>
<organism evidence="5 6">
    <name type="scientific">Stomoxys calcitrans</name>
    <name type="common">Stable fly</name>
    <name type="synonym">Conops calcitrans</name>
    <dbReference type="NCBI Taxonomy" id="35570"/>
    <lineage>
        <taxon>Eukaryota</taxon>
        <taxon>Metazoa</taxon>
        <taxon>Ecdysozoa</taxon>
        <taxon>Arthropoda</taxon>
        <taxon>Hexapoda</taxon>
        <taxon>Insecta</taxon>
        <taxon>Pterygota</taxon>
        <taxon>Neoptera</taxon>
        <taxon>Endopterygota</taxon>
        <taxon>Diptera</taxon>
        <taxon>Brachycera</taxon>
        <taxon>Muscomorpha</taxon>
        <taxon>Muscoidea</taxon>
        <taxon>Muscidae</taxon>
        <taxon>Stomoxys</taxon>
    </lineage>
</organism>
<dbReference type="InterPro" id="IPR044760">
    <property type="entry name" value="TRAPPC2L"/>
</dbReference>
<evidence type="ECO:0000313" key="5">
    <source>
        <dbReference type="EnsemblMetazoa" id="SCAU014900-PA"/>
    </source>
</evidence>
<dbReference type="Gene3D" id="3.30.450.70">
    <property type="match status" value="1"/>
</dbReference>
<evidence type="ECO:0000256" key="2">
    <source>
        <dbReference type="ARBA" id="ARBA00006626"/>
    </source>
</evidence>
<evidence type="ECO:0000256" key="3">
    <source>
        <dbReference type="ARBA" id="ARBA00022892"/>
    </source>
</evidence>
<keyword evidence="3" id="KW-0813">Transport</keyword>
<evidence type="ECO:0000256" key="1">
    <source>
        <dbReference type="ARBA" id="ARBA00004556"/>
    </source>
</evidence>
<keyword evidence="3" id="KW-0931">ER-Golgi transport</keyword>
<dbReference type="CDD" id="cd14854">
    <property type="entry name" value="TRAPPC2L"/>
    <property type="match status" value="1"/>
</dbReference>
<name>A0A1I8Q8Q4_STOCA</name>
<sequence>MVVAMAVCVSIIGKDNAPLYLSTTDMDKELELQYRVHAALDVVEEKCQTTGKGTPETKELYLGLLYATETHKIYGFVTNTKIKFILVIDSGNIALRENEVRAMFRNLHMLYTDAVCNPFFLPGEALSSKKFDRSIQKLMSGN</sequence>
<dbReference type="Proteomes" id="UP000095300">
    <property type="component" value="Unassembled WGS sequence"/>
</dbReference>